<dbReference type="InterPro" id="IPR002934">
    <property type="entry name" value="Polymerase_NTP_transf_dom"/>
</dbReference>
<evidence type="ECO:0000256" key="8">
    <source>
        <dbReference type="ARBA" id="ARBA00022842"/>
    </source>
</evidence>
<dbReference type="Pfam" id="PF01909">
    <property type="entry name" value="NTP_transf_2"/>
    <property type="match status" value="1"/>
</dbReference>
<dbReference type="PANTHER" id="PTHR39643">
    <property type="entry name" value="CCA-ADDING ENZYME"/>
    <property type="match status" value="1"/>
</dbReference>
<dbReference type="Proteomes" id="UP000028501">
    <property type="component" value="Chromosome"/>
</dbReference>
<evidence type="ECO:0000256" key="3">
    <source>
        <dbReference type="ARBA" id="ARBA00022695"/>
    </source>
</evidence>
<evidence type="ECO:0000256" key="10">
    <source>
        <dbReference type="HAMAP-Rule" id="MF_01264"/>
    </source>
</evidence>
<evidence type="ECO:0000259" key="12">
    <source>
        <dbReference type="Pfam" id="PF09249"/>
    </source>
</evidence>
<evidence type="ECO:0000256" key="7">
    <source>
        <dbReference type="ARBA" id="ARBA00022840"/>
    </source>
</evidence>
<feature type="binding site" evidence="10">
    <location>
        <position position="133"/>
    </location>
    <ligand>
        <name>CTP</name>
        <dbReference type="ChEBI" id="CHEBI:37563"/>
    </ligand>
</feature>
<comment type="miscellaneous">
    <text evidence="10">A single active site specifically recognizes both ATP and CTP and is responsible for their addition.</text>
</comment>
<comment type="similarity">
    <text evidence="10">Belongs to the tRNA nucleotidyltransferase/poly(A) polymerase family. Archaeal CCA-adding enzyme subfamily.</text>
</comment>
<evidence type="ECO:0000256" key="5">
    <source>
        <dbReference type="ARBA" id="ARBA00022741"/>
    </source>
</evidence>
<feature type="binding site" evidence="10">
    <location>
        <position position="110"/>
    </location>
    <ligand>
        <name>Mg(2+)</name>
        <dbReference type="ChEBI" id="CHEBI:18420"/>
    </ligand>
</feature>
<dbReference type="AlphaFoldDB" id="A0A075WNK9"/>
<feature type="binding site" evidence="10">
    <location>
        <position position="161"/>
    </location>
    <ligand>
        <name>CTP</name>
        <dbReference type="ChEBI" id="CHEBI:37563"/>
    </ligand>
</feature>
<feature type="binding site" evidence="10">
    <location>
        <position position="59"/>
    </location>
    <ligand>
        <name>Mg(2+)</name>
        <dbReference type="ChEBI" id="CHEBI:18420"/>
    </ligand>
</feature>
<keyword evidence="3 10" id="KW-0548">Nucleotidyltransferase</keyword>
<feature type="domain" description="Polymerase nucleotidyl transferase" evidence="11">
    <location>
        <begin position="27"/>
        <end position="133"/>
    </location>
</feature>
<dbReference type="GO" id="GO:0160016">
    <property type="term" value="F:CCACCA tRNA nucleotidyltransferase activity"/>
    <property type="evidence" value="ECO:0007669"/>
    <property type="project" value="RHEA"/>
</dbReference>
<evidence type="ECO:0000313" key="15">
    <source>
        <dbReference type="Proteomes" id="UP000028501"/>
    </source>
</evidence>
<protein>
    <recommendedName>
        <fullName evidence="10">CCA-adding enzyme</fullName>
        <ecNumber evidence="10">2.7.7.72</ecNumber>
    </recommendedName>
    <alternativeName>
        <fullName evidence="10">CCA tRNA nucleotidyltransferase</fullName>
    </alternativeName>
    <alternativeName>
        <fullName evidence="10">tRNA CCA-pyrophosphorylase</fullName>
    </alternativeName>
    <alternativeName>
        <fullName evidence="10">tRNA adenylyl-/cytidylyl- transferase</fullName>
    </alternativeName>
    <alternativeName>
        <fullName evidence="10">tRNA nucleotidyltransferase</fullName>
    </alternativeName>
    <alternativeName>
        <fullName evidence="10">tRNA-NT</fullName>
    </alternativeName>
</protein>
<dbReference type="NCBIfam" id="TIGR03671">
    <property type="entry name" value="cca_archaeal"/>
    <property type="match status" value="1"/>
</dbReference>
<evidence type="ECO:0000256" key="9">
    <source>
        <dbReference type="ARBA" id="ARBA00022884"/>
    </source>
</evidence>
<evidence type="ECO:0000256" key="2">
    <source>
        <dbReference type="ARBA" id="ARBA00022694"/>
    </source>
</evidence>
<dbReference type="Gene3D" id="1.10.1410.30">
    <property type="entry name" value="CCA tRNA nucleotidyltransferase, domain 2"/>
    <property type="match status" value="1"/>
</dbReference>
<evidence type="ECO:0000313" key="14">
    <source>
        <dbReference type="EMBL" id="AIG99143.1"/>
    </source>
</evidence>
<dbReference type="Gene3D" id="3.30.70.590">
    <property type="entry name" value="Poly(A) polymerase predicted RNA binding domain"/>
    <property type="match status" value="1"/>
</dbReference>
<comment type="catalytic activity">
    <reaction evidence="10">
        <text>a tRNA with a 3' CCA end + 2 CTP + ATP = a tRNA with a 3' CCACCA end + 3 diphosphate</text>
        <dbReference type="Rhea" id="RHEA:76235"/>
        <dbReference type="Rhea" id="RHEA-COMP:10468"/>
        <dbReference type="Rhea" id="RHEA-COMP:18655"/>
        <dbReference type="ChEBI" id="CHEBI:30616"/>
        <dbReference type="ChEBI" id="CHEBI:33019"/>
        <dbReference type="ChEBI" id="CHEBI:37563"/>
        <dbReference type="ChEBI" id="CHEBI:83071"/>
        <dbReference type="ChEBI" id="CHEBI:195187"/>
    </reaction>
</comment>
<feature type="domain" description="tRNA nucleotidyltransferase substrate binding" evidence="12">
    <location>
        <begin position="146"/>
        <end position="255"/>
    </location>
</feature>
<feature type="binding site" evidence="10">
    <location>
        <position position="61"/>
    </location>
    <ligand>
        <name>Mg(2+)</name>
        <dbReference type="ChEBI" id="CHEBI:18420"/>
    </ligand>
</feature>
<dbReference type="EMBL" id="CP006577">
    <property type="protein sequence ID" value="AIG99143.1"/>
    <property type="molecule type" value="Genomic_DNA"/>
</dbReference>
<dbReference type="GeneID" id="24795903"/>
<dbReference type="InterPro" id="IPR015329">
    <property type="entry name" value="tRNA_NucTransf2"/>
</dbReference>
<dbReference type="InterPro" id="IPR043519">
    <property type="entry name" value="NT_sf"/>
</dbReference>
<sequence length="437" mass="51385">MKVEEILEKALELVIPDEEEVRKGREAEEELRRRLDELGVEYVFVGSYARNTWLKGSLEIDVFLLFPEEFSKEELRERGLEIGKAVLDSYEIRYAEHPYVHGVVKGVEVDVVPCYKLKEPKNIKSAVDRTPFHHKWLEGRIKGKENEVRLLKGFLKANGIYGAEYKVRGFSGYLCELLIVFYGSFLETVKNARRWTRRTVIDVAKGEVRKGEEFFVVDPVDEKRNVAANLSLDNLARFVHLCREFMEAPSLGFFKPKHPLEIEPERLRKIVEERGTAVFAVKFRKPDIVDDNLYPQLERASRKIFEFLERENFMPLRSAFKASEEFCYLLFECQIKEISRVFRRMGPQFEDERNVKKFLSRNRAFRPFIENGRWWAFEMRKFTTPEEGVRSYASTHWHTLGKNVGESIREYFEIISGEKLFKEPVTAELCEMMGVKD</sequence>
<feature type="binding site" evidence="10">
    <location>
        <position position="152"/>
    </location>
    <ligand>
        <name>CTP</name>
        <dbReference type="ChEBI" id="CHEBI:37563"/>
    </ligand>
</feature>
<evidence type="ECO:0000256" key="1">
    <source>
        <dbReference type="ARBA" id="ARBA00022679"/>
    </source>
</evidence>
<feature type="binding site" evidence="10">
    <location>
        <position position="47"/>
    </location>
    <ligand>
        <name>CTP</name>
        <dbReference type="ChEBI" id="CHEBI:37563"/>
    </ligand>
</feature>
<dbReference type="CDD" id="cd05400">
    <property type="entry name" value="NT_2-5OAS_ClassI-CCAase"/>
    <property type="match status" value="1"/>
</dbReference>
<keyword evidence="7 10" id="KW-0067">ATP-binding</keyword>
<feature type="domain" description="CCA-adding enzyme C-terminal" evidence="13">
    <location>
        <begin position="274"/>
        <end position="417"/>
    </location>
</feature>
<reference evidence="14 15" key="1">
    <citation type="submission" date="2013-07" db="EMBL/GenBank/DDBJ databases">
        <title>Genome of Archaeoglobus fulgidus.</title>
        <authorList>
            <person name="Fiebig A."/>
            <person name="Birkeland N.-K."/>
        </authorList>
    </citation>
    <scope>NUCLEOTIDE SEQUENCE [LARGE SCALE GENOMIC DNA]</scope>
    <source>
        <strain evidence="14 15">DSM 8774</strain>
    </source>
</reference>
<dbReference type="EC" id="2.7.7.72" evidence="10"/>
<dbReference type="HOGENOM" id="CLU_044679_1_0_2"/>
<dbReference type="InterPro" id="IPR011068">
    <property type="entry name" value="NuclTrfase_I-like_C"/>
</dbReference>
<dbReference type="SUPFAM" id="SSF55003">
    <property type="entry name" value="PAP/Archaeal CCA-adding enzyme, C-terminal domain"/>
    <property type="match status" value="1"/>
</dbReference>
<evidence type="ECO:0000256" key="6">
    <source>
        <dbReference type="ARBA" id="ARBA00022800"/>
    </source>
</evidence>
<feature type="binding site" evidence="10">
    <location>
        <position position="133"/>
    </location>
    <ligand>
        <name>ATP</name>
        <dbReference type="ChEBI" id="CHEBI:30616"/>
    </ligand>
</feature>
<dbReference type="GO" id="GO:0000049">
    <property type="term" value="F:tRNA binding"/>
    <property type="evidence" value="ECO:0007669"/>
    <property type="project" value="UniProtKB-UniRule"/>
</dbReference>
<dbReference type="InterPro" id="IPR006116">
    <property type="entry name" value="NT_2-5OAS_ClassI-CCAase"/>
</dbReference>
<comment type="subunit">
    <text evidence="10">Homodimer.</text>
</comment>
<dbReference type="SUPFAM" id="SSF81631">
    <property type="entry name" value="PAP/OAS1 substrate-binding domain"/>
    <property type="match status" value="1"/>
</dbReference>
<keyword evidence="9 10" id="KW-0694">RNA-binding</keyword>
<dbReference type="GO" id="GO:0004810">
    <property type="term" value="F:CCA tRNA nucleotidyltransferase activity"/>
    <property type="evidence" value="ECO:0007669"/>
    <property type="project" value="UniProtKB-UniRule"/>
</dbReference>
<evidence type="ECO:0000259" key="11">
    <source>
        <dbReference type="Pfam" id="PF01909"/>
    </source>
</evidence>
<dbReference type="Pfam" id="PF21133">
    <property type="entry name" value="CAA_C"/>
    <property type="match status" value="1"/>
</dbReference>
<dbReference type="HAMAP" id="MF_01264">
    <property type="entry name" value="CCA_arch"/>
    <property type="match status" value="1"/>
</dbReference>
<dbReference type="Gene3D" id="3.30.70.1550">
    <property type="entry name" value="Archaeal tRNA CCA-adding enzyme catalytic domain"/>
    <property type="match status" value="1"/>
</dbReference>
<comment type="catalytic activity">
    <reaction evidence="10">
        <text>a tRNA precursor + 2 CTP + ATP = a tRNA with a 3' CCA end + 3 diphosphate</text>
        <dbReference type="Rhea" id="RHEA:14433"/>
        <dbReference type="Rhea" id="RHEA-COMP:10465"/>
        <dbReference type="Rhea" id="RHEA-COMP:10468"/>
        <dbReference type="ChEBI" id="CHEBI:30616"/>
        <dbReference type="ChEBI" id="CHEBI:33019"/>
        <dbReference type="ChEBI" id="CHEBI:37563"/>
        <dbReference type="ChEBI" id="CHEBI:74896"/>
        <dbReference type="ChEBI" id="CHEBI:83071"/>
        <dbReference type="EC" id="2.7.7.72"/>
    </reaction>
</comment>
<keyword evidence="6 10" id="KW-0692">RNA repair</keyword>
<dbReference type="GO" id="GO:0000287">
    <property type="term" value="F:magnesium ion binding"/>
    <property type="evidence" value="ECO:0007669"/>
    <property type="project" value="UniProtKB-UniRule"/>
</dbReference>
<organism evidence="14 15">
    <name type="scientific">Archaeoglobus fulgidus DSM 8774</name>
    <dbReference type="NCBI Taxonomy" id="1344584"/>
    <lineage>
        <taxon>Archaea</taxon>
        <taxon>Methanobacteriati</taxon>
        <taxon>Methanobacteriota</taxon>
        <taxon>Archaeoglobi</taxon>
        <taxon>Archaeoglobales</taxon>
        <taxon>Archaeoglobaceae</taxon>
        <taxon>Archaeoglobus</taxon>
    </lineage>
</organism>
<feature type="binding site" evidence="10">
    <location>
        <position position="50"/>
    </location>
    <ligand>
        <name>ATP</name>
        <dbReference type="ChEBI" id="CHEBI:30616"/>
    </ligand>
</feature>
<comment type="cofactor">
    <cofactor evidence="10">
        <name>Mg(2+)</name>
        <dbReference type="ChEBI" id="CHEBI:18420"/>
    </cofactor>
</comment>
<dbReference type="Pfam" id="PF09249">
    <property type="entry name" value="tRNA_NucTransf2"/>
    <property type="match status" value="1"/>
</dbReference>
<proteinExistence type="inferred from homology"/>
<dbReference type="SUPFAM" id="SSF81301">
    <property type="entry name" value="Nucleotidyltransferase"/>
    <property type="match status" value="1"/>
</dbReference>
<dbReference type="SMR" id="A0A075WNK9"/>
<dbReference type="KEGG" id="afg:AFULGI_00024260"/>
<feature type="binding site" evidence="10">
    <location>
        <position position="50"/>
    </location>
    <ligand>
        <name>CTP</name>
        <dbReference type="ChEBI" id="CHEBI:37563"/>
    </ligand>
</feature>
<accession>A0A075WNK9</accession>
<dbReference type="PIRSF" id="PIRSF005335">
    <property type="entry name" value="CCA_arch"/>
    <property type="match status" value="1"/>
</dbReference>
<dbReference type="GO" id="GO:0001680">
    <property type="term" value="P:tRNA 3'-terminal CCA addition"/>
    <property type="evidence" value="ECO:0007669"/>
    <property type="project" value="UniProtKB-UniRule"/>
</dbReference>
<name>A0A075WNK9_ARCFL</name>
<dbReference type="InterPro" id="IPR048833">
    <property type="entry name" value="CAA_C"/>
</dbReference>
<feature type="binding site" evidence="10">
    <location>
        <position position="161"/>
    </location>
    <ligand>
        <name>ATP</name>
        <dbReference type="ChEBI" id="CHEBI:30616"/>
    </ligand>
</feature>
<dbReference type="GO" id="GO:0005524">
    <property type="term" value="F:ATP binding"/>
    <property type="evidence" value="ECO:0007669"/>
    <property type="project" value="UniProtKB-UniRule"/>
</dbReference>
<keyword evidence="8 10" id="KW-0460">Magnesium</keyword>
<dbReference type="Gene3D" id="3.30.460.10">
    <property type="entry name" value="Beta Polymerase, domain 2"/>
    <property type="match status" value="1"/>
</dbReference>
<dbReference type="PANTHER" id="PTHR39643:SF1">
    <property type="entry name" value="CCA-ADDING ENZYME"/>
    <property type="match status" value="1"/>
</dbReference>
<keyword evidence="1 10" id="KW-0808">Transferase</keyword>
<evidence type="ECO:0000259" key="13">
    <source>
        <dbReference type="Pfam" id="PF21133"/>
    </source>
</evidence>
<feature type="binding site" evidence="10">
    <location>
        <position position="47"/>
    </location>
    <ligand>
        <name>ATP</name>
        <dbReference type="ChEBI" id="CHEBI:30616"/>
    </ligand>
</feature>
<feature type="binding site" evidence="10">
    <location>
        <position position="152"/>
    </location>
    <ligand>
        <name>ATP</name>
        <dbReference type="ChEBI" id="CHEBI:30616"/>
    </ligand>
</feature>
<gene>
    <name evidence="10" type="primary">cca</name>
    <name evidence="14" type="ORF">AFULGI_00024260</name>
</gene>
<dbReference type="GO" id="GO:0042245">
    <property type="term" value="P:RNA repair"/>
    <property type="evidence" value="ECO:0007669"/>
    <property type="project" value="UniProtKB-KW"/>
</dbReference>
<evidence type="ECO:0000256" key="4">
    <source>
        <dbReference type="ARBA" id="ARBA00022723"/>
    </source>
</evidence>
<dbReference type="InterPro" id="IPR042090">
    <property type="entry name" value="CCA_tRNA_nucleotrans_2"/>
</dbReference>
<keyword evidence="5 10" id="KW-0547">Nucleotide-binding</keyword>
<dbReference type="RefSeq" id="WP_010879645.1">
    <property type="nucleotide sequence ID" value="NZ_CP006577.1"/>
</dbReference>
<keyword evidence="2 10" id="KW-0819">tRNA processing</keyword>
<dbReference type="InterPro" id="IPR008229">
    <property type="entry name" value="CCA-adding_arc"/>
</dbReference>
<keyword evidence="4 10" id="KW-0479">Metal-binding</keyword>
<comment type="function">
    <text evidence="10">Catalyzes the addition and repair of the essential 3'-terminal CCA sequence in tRNAs without using a nucleic acid template. Adds these three nucleotides in the order of C, C, and A to the tRNA nucleotide-73, using CTP and ATP as substrates and producing inorganic pyrophosphate. tRNA 3'-terminal CCA addition is required both for tRNA processing and repair. Also involved in tRNA surveillance by mediating tandem CCA addition to generate a CCACCA at the 3' terminus of unstable tRNAs. While stable tRNAs receive only 3'-terminal CCA, unstable tRNAs are marked with CCACCA and rapidly degraded.</text>
</comment>